<dbReference type="GO" id="GO:0008270">
    <property type="term" value="F:zinc ion binding"/>
    <property type="evidence" value="ECO:0007669"/>
    <property type="project" value="UniProtKB-KW"/>
</dbReference>
<name>A0A8B8K1B7_ABRPR</name>
<keyword evidence="8 14" id="KW-0863">Zinc-finger</keyword>
<dbReference type="KEGG" id="aprc:113851307"/>
<keyword evidence="12 15" id="KW-0472">Membrane</keyword>
<evidence type="ECO:0000256" key="7">
    <source>
        <dbReference type="ARBA" id="ARBA00022723"/>
    </source>
</evidence>
<evidence type="ECO:0000256" key="13">
    <source>
        <dbReference type="ARBA" id="ARBA00024209"/>
    </source>
</evidence>
<sequence length="280" mass="31553">MTLRENFKATMSVMLLAFLSAFIFTGFFSLYLRHCSRSFGGRSNPITAAVDICRRGFNREVINRCPILVYSTVKELKMGKGALECAVCLSEFEECDKIRLLPKCHHVFHLDCIDGWLLSHMNCPVCRAKLTHDSVDDVAIPVIPPQQELRQSSSTAVTVETENETEMVVAQRVVIPSPESRMLLPRSHSTGHSFVGPEEDVDRYSLRLPEHVRKQLAGSERVVFEGVWCSKSHEERWSLSMSMTPPLVSNGVVDSGLRTCWTPLRMSFNRAQGTRNIPPV</sequence>
<evidence type="ECO:0000313" key="17">
    <source>
        <dbReference type="Proteomes" id="UP000694853"/>
    </source>
</evidence>
<proteinExistence type="inferred from homology"/>
<dbReference type="OrthoDB" id="8062037at2759"/>
<protein>
    <recommendedName>
        <fullName evidence="4">RING-type E3 ubiquitin transferase</fullName>
        <ecNumber evidence="4">2.3.2.27</ecNumber>
    </recommendedName>
</protein>
<dbReference type="SUPFAM" id="SSF57850">
    <property type="entry name" value="RING/U-box"/>
    <property type="match status" value="1"/>
</dbReference>
<dbReference type="RefSeq" id="XP_027337572.1">
    <property type="nucleotide sequence ID" value="XM_027481771.1"/>
</dbReference>
<feature type="domain" description="RING-type" evidence="16">
    <location>
        <begin position="85"/>
        <end position="127"/>
    </location>
</feature>
<comment type="subcellular location">
    <subcellularLocation>
        <location evidence="2">Membrane</location>
        <topology evidence="2">Single-pass membrane protein</topology>
    </subcellularLocation>
</comment>
<dbReference type="InterPro" id="IPR001841">
    <property type="entry name" value="Znf_RING"/>
</dbReference>
<evidence type="ECO:0000256" key="12">
    <source>
        <dbReference type="ARBA" id="ARBA00023136"/>
    </source>
</evidence>
<keyword evidence="10" id="KW-0862">Zinc</keyword>
<feature type="transmembrane region" description="Helical" evidence="15">
    <location>
        <begin position="12"/>
        <end position="32"/>
    </location>
</feature>
<evidence type="ECO:0000256" key="3">
    <source>
        <dbReference type="ARBA" id="ARBA00004906"/>
    </source>
</evidence>
<dbReference type="GeneID" id="113851307"/>
<keyword evidence="7" id="KW-0479">Metal-binding</keyword>
<evidence type="ECO:0000256" key="2">
    <source>
        <dbReference type="ARBA" id="ARBA00004167"/>
    </source>
</evidence>
<evidence type="ECO:0000256" key="9">
    <source>
        <dbReference type="ARBA" id="ARBA00022786"/>
    </source>
</evidence>
<comment type="catalytic activity">
    <reaction evidence="1">
        <text>S-ubiquitinyl-[E2 ubiquitin-conjugating enzyme]-L-cysteine + [acceptor protein]-L-lysine = [E2 ubiquitin-conjugating enzyme]-L-cysteine + N(6)-ubiquitinyl-[acceptor protein]-L-lysine.</text>
        <dbReference type="EC" id="2.3.2.27"/>
    </reaction>
</comment>
<evidence type="ECO:0000256" key="1">
    <source>
        <dbReference type="ARBA" id="ARBA00000900"/>
    </source>
</evidence>
<evidence type="ECO:0000256" key="5">
    <source>
        <dbReference type="ARBA" id="ARBA00022679"/>
    </source>
</evidence>
<gene>
    <name evidence="18" type="primary">LOC113851307</name>
</gene>
<dbReference type="GO" id="GO:0016020">
    <property type="term" value="C:membrane"/>
    <property type="evidence" value="ECO:0007669"/>
    <property type="project" value="UniProtKB-SubCell"/>
</dbReference>
<dbReference type="AlphaFoldDB" id="A0A8B8K1B7"/>
<keyword evidence="5" id="KW-0808">Transferase</keyword>
<dbReference type="EC" id="2.3.2.27" evidence="4"/>
<dbReference type="Gene3D" id="3.30.40.10">
    <property type="entry name" value="Zinc/RING finger domain, C3HC4 (zinc finger)"/>
    <property type="match status" value="1"/>
</dbReference>
<dbReference type="PANTHER" id="PTHR46913:SF1">
    <property type="entry name" value="RING-H2 FINGER PROTEIN ATL16"/>
    <property type="match status" value="1"/>
</dbReference>
<evidence type="ECO:0000313" key="18">
    <source>
        <dbReference type="RefSeq" id="XP_027337572.1"/>
    </source>
</evidence>
<evidence type="ECO:0000256" key="11">
    <source>
        <dbReference type="ARBA" id="ARBA00022989"/>
    </source>
</evidence>
<evidence type="ECO:0000256" key="10">
    <source>
        <dbReference type="ARBA" id="ARBA00022833"/>
    </source>
</evidence>
<comment type="pathway">
    <text evidence="3">Protein modification; protein ubiquitination.</text>
</comment>
<dbReference type="CDD" id="cd16461">
    <property type="entry name" value="RING-H2_EL5-like"/>
    <property type="match status" value="1"/>
</dbReference>
<keyword evidence="6 15" id="KW-0812">Transmembrane</keyword>
<organism evidence="17 18">
    <name type="scientific">Abrus precatorius</name>
    <name type="common">Indian licorice</name>
    <name type="synonym">Glycine abrus</name>
    <dbReference type="NCBI Taxonomy" id="3816"/>
    <lineage>
        <taxon>Eukaryota</taxon>
        <taxon>Viridiplantae</taxon>
        <taxon>Streptophyta</taxon>
        <taxon>Embryophyta</taxon>
        <taxon>Tracheophyta</taxon>
        <taxon>Spermatophyta</taxon>
        <taxon>Magnoliopsida</taxon>
        <taxon>eudicotyledons</taxon>
        <taxon>Gunneridae</taxon>
        <taxon>Pentapetalae</taxon>
        <taxon>rosids</taxon>
        <taxon>fabids</taxon>
        <taxon>Fabales</taxon>
        <taxon>Fabaceae</taxon>
        <taxon>Papilionoideae</taxon>
        <taxon>50 kb inversion clade</taxon>
        <taxon>NPAAA clade</taxon>
        <taxon>indigoferoid/millettioid clade</taxon>
        <taxon>Abreae</taxon>
        <taxon>Abrus</taxon>
    </lineage>
</organism>
<dbReference type="SMART" id="SM00184">
    <property type="entry name" value="RING"/>
    <property type="match status" value="1"/>
</dbReference>
<evidence type="ECO:0000256" key="15">
    <source>
        <dbReference type="SAM" id="Phobius"/>
    </source>
</evidence>
<reference evidence="17" key="1">
    <citation type="journal article" date="2019" name="Toxins">
        <title>Detection of Abrin-Like and Prepropulchellin-Like Toxin Genes and Transcripts Using Whole Genome Sequencing and Full-Length Transcript Sequencing of Abrus precatorius.</title>
        <authorList>
            <person name="Hovde B.T."/>
            <person name="Daligault H.E."/>
            <person name="Hanschen E.R."/>
            <person name="Kunde Y.A."/>
            <person name="Johnson M.B."/>
            <person name="Starkenburg S.R."/>
            <person name="Johnson S.L."/>
        </authorList>
    </citation>
    <scope>NUCLEOTIDE SEQUENCE [LARGE SCALE GENOMIC DNA]</scope>
</reference>
<dbReference type="FunFam" id="3.30.40.10:FF:000187">
    <property type="entry name" value="E3 ubiquitin-protein ligase ATL6"/>
    <property type="match status" value="1"/>
</dbReference>
<dbReference type="PROSITE" id="PS50089">
    <property type="entry name" value="ZF_RING_2"/>
    <property type="match status" value="1"/>
</dbReference>
<keyword evidence="11 15" id="KW-1133">Transmembrane helix</keyword>
<dbReference type="InterPro" id="IPR044600">
    <property type="entry name" value="ATL1/ATL16-like"/>
</dbReference>
<dbReference type="GO" id="GO:0061630">
    <property type="term" value="F:ubiquitin protein ligase activity"/>
    <property type="evidence" value="ECO:0007669"/>
    <property type="project" value="UniProtKB-EC"/>
</dbReference>
<comment type="similarity">
    <text evidence="13">Belongs to the RING-type zinc finger family. ATL subfamily.</text>
</comment>
<dbReference type="Pfam" id="PF13639">
    <property type="entry name" value="zf-RING_2"/>
    <property type="match status" value="1"/>
</dbReference>
<dbReference type="GO" id="GO:0016567">
    <property type="term" value="P:protein ubiquitination"/>
    <property type="evidence" value="ECO:0007669"/>
    <property type="project" value="InterPro"/>
</dbReference>
<evidence type="ECO:0000259" key="16">
    <source>
        <dbReference type="PROSITE" id="PS50089"/>
    </source>
</evidence>
<reference evidence="18" key="2">
    <citation type="submission" date="2025-08" db="UniProtKB">
        <authorList>
            <consortium name="RefSeq"/>
        </authorList>
    </citation>
    <scope>IDENTIFICATION</scope>
    <source>
        <tissue evidence="18">Young leaves</tissue>
    </source>
</reference>
<evidence type="ECO:0000256" key="14">
    <source>
        <dbReference type="PROSITE-ProRule" id="PRU00175"/>
    </source>
</evidence>
<evidence type="ECO:0000256" key="6">
    <source>
        <dbReference type="ARBA" id="ARBA00022692"/>
    </source>
</evidence>
<evidence type="ECO:0000256" key="4">
    <source>
        <dbReference type="ARBA" id="ARBA00012483"/>
    </source>
</evidence>
<dbReference type="Proteomes" id="UP000694853">
    <property type="component" value="Unplaced"/>
</dbReference>
<dbReference type="InterPro" id="IPR013083">
    <property type="entry name" value="Znf_RING/FYVE/PHD"/>
</dbReference>
<evidence type="ECO:0000256" key="8">
    <source>
        <dbReference type="ARBA" id="ARBA00022771"/>
    </source>
</evidence>
<accession>A0A8B8K1B7</accession>
<dbReference type="PANTHER" id="PTHR46913">
    <property type="entry name" value="RING-H2 FINGER PROTEIN ATL16"/>
    <property type="match status" value="1"/>
</dbReference>
<keyword evidence="17" id="KW-1185">Reference proteome</keyword>
<keyword evidence="9" id="KW-0833">Ubl conjugation pathway</keyword>